<accession>A0A1F5S7Z2</accession>
<dbReference type="SUPFAM" id="SSF74982">
    <property type="entry name" value="Small protein B (SmpB)"/>
    <property type="match status" value="1"/>
</dbReference>
<evidence type="ECO:0000313" key="4">
    <source>
        <dbReference type="EMBL" id="OGF22834.1"/>
    </source>
</evidence>
<evidence type="ECO:0000256" key="3">
    <source>
        <dbReference type="HAMAP-Rule" id="MF_00023"/>
    </source>
</evidence>
<evidence type="ECO:0000313" key="5">
    <source>
        <dbReference type="Proteomes" id="UP000178323"/>
    </source>
</evidence>
<name>A0A1F5S7Z2_9BACT</name>
<dbReference type="PANTHER" id="PTHR30308:SF2">
    <property type="entry name" value="SSRA-BINDING PROTEIN"/>
    <property type="match status" value="1"/>
</dbReference>
<dbReference type="GO" id="GO:0070930">
    <property type="term" value="P:trans-translation-dependent protein tagging"/>
    <property type="evidence" value="ECO:0007669"/>
    <property type="project" value="TreeGrafter"/>
</dbReference>
<comment type="caution">
    <text evidence="4">The sequence shown here is derived from an EMBL/GenBank/DDBJ whole genome shotgun (WGS) entry which is preliminary data.</text>
</comment>
<comment type="function">
    <text evidence="3">Required for rescue of stalled ribosomes mediated by trans-translation. Binds to transfer-messenger RNA (tmRNA), required for stable association of tmRNA with ribosomes. tmRNA and SmpB together mimic tRNA shape, replacing the anticodon stem-loop with SmpB. tmRNA is encoded by the ssrA gene; the 2 termini fold to resemble tRNA(Ala) and it encodes a 'tag peptide', a short internal open reading frame. During trans-translation Ala-aminoacylated tmRNA acts like a tRNA, entering the A-site of stalled ribosomes, displacing the stalled mRNA. The ribosome then switches to translate the ORF on the tmRNA; the nascent peptide is terminated with the 'tag peptide' encoded by the tmRNA and targeted for degradation. The ribosome is freed to recommence translation, which seems to be the essential function of trans-translation.</text>
</comment>
<dbReference type="InterPro" id="IPR023620">
    <property type="entry name" value="SmpB"/>
</dbReference>
<dbReference type="EMBL" id="MFFS01000012">
    <property type="protein sequence ID" value="OGF22834.1"/>
    <property type="molecule type" value="Genomic_DNA"/>
</dbReference>
<comment type="subcellular location">
    <subcellularLocation>
        <location evidence="3">Cytoplasm</location>
    </subcellularLocation>
    <text evidence="3">The tmRNA-SmpB complex associates with stalled 70S ribosomes.</text>
</comment>
<keyword evidence="2 3" id="KW-0694">RNA-binding</keyword>
<dbReference type="STRING" id="1797985.A2Y83_02250"/>
<organism evidence="4 5">
    <name type="scientific">Candidatus Falkowbacteria bacterium RBG_13_39_14</name>
    <dbReference type="NCBI Taxonomy" id="1797985"/>
    <lineage>
        <taxon>Bacteria</taxon>
        <taxon>Candidatus Falkowiibacteriota</taxon>
    </lineage>
</organism>
<dbReference type="InterPro" id="IPR000037">
    <property type="entry name" value="SsrA-bd_prot"/>
</dbReference>
<dbReference type="GO" id="GO:0005829">
    <property type="term" value="C:cytosol"/>
    <property type="evidence" value="ECO:0007669"/>
    <property type="project" value="TreeGrafter"/>
</dbReference>
<gene>
    <name evidence="3" type="primary">smpB</name>
    <name evidence="4" type="ORF">A2Y83_02250</name>
</gene>
<dbReference type="PANTHER" id="PTHR30308">
    <property type="entry name" value="TMRNA-BINDING COMPONENT OF TRANS-TRANSLATION TAGGING COMPLEX"/>
    <property type="match status" value="1"/>
</dbReference>
<comment type="similarity">
    <text evidence="3">Belongs to the SmpB family.</text>
</comment>
<evidence type="ECO:0000256" key="1">
    <source>
        <dbReference type="ARBA" id="ARBA00022490"/>
    </source>
</evidence>
<keyword evidence="1 3" id="KW-0963">Cytoplasm</keyword>
<dbReference type="NCBIfam" id="TIGR00086">
    <property type="entry name" value="smpB"/>
    <property type="match status" value="1"/>
</dbReference>
<dbReference type="NCBIfam" id="NF003843">
    <property type="entry name" value="PRK05422.1"/>
    <property type="match status" value="1"/>
</dbReference>
<dbReference type="Proteomes" id="UP000178323">
    <property type="component" value="Unassembled WGS sequence"/>
</dbReference>
<dbReference type="GO" id="GO:0003723">
    <property type="term" value="F:RNA binding"/>
    <property type="evidence" value="ECO:0007669"/>
    <property type="project" value="UniProtKB-UniRule"/>
</dbReference>
<proteinExistence type="inferred from homology"/>
<dbReference type="AlphaFoldDB" id="A0A1F5S7Z2"/>
<dbReference type="HAMAP" id="MF_00023">
    <property type="entry name" value="SmpB"/>
    <property type="match status" value="1"/>
</dbReference>
<dbReference type="Gene3D" id="2.40.280.10">
    <property type="match status" value="1"/>
</dbReference>
<reference evidence="4 5" key="1">
    <citation type="journal article" date="2016" name="Nat. Commun.">
        <title>Thousands of microbial genomes shed light on interconnected biogeochemical processes in an aquifer system.</title>
        <authorList>
            <person name="Anantharaman K."/>
            <person name="Brown C.T."/>
            <person name="Hug L.A."/>
            <person name="Sharon I."/>
            <person name="Castelle C.J."/>
            <person name="Probst A.J."/>
            <person name="Thomas B.C."/>
            <person name="Singh A."/>
            <person name="Wilkins M.J."/>
            <person name="Karaoz U."/>
            <person name="Brodie E.L."/>
            <person name="Williams K.H."/>
            <person name="Hubbard S.S."/>
            <person name="Banfield J.F."/>
        </authorList>
    </citation>
    <scope>NUCLEOTIDE SEQUENCE [LARGE SCALE GENOMIC DNA]</scope>
</reference>
<dbReference type="Pfam" id="PF01668">
    <property type="entry name" value="SmpB"/>
    <property type="match status" value="1"/>
</dbReference>
<dbReference type="GO" id="GO:0070929">
    <property type="term" value="P:trans-translation"/>
    <property type="evidence" value="ECO:0007669"/>
    <property type="project" value="UniProtKB-UniRule"/>
</dbReference>
<protein>
    <recommendedName>
        <fullName evidence="3">SsrA-binding protein</fullName>
    </recommendedName>
    <alternativeName>
        <fullName evidence="3">Small protein B</fullName>
    </alternativeName>
</protein>
<sequence>MIINRRAKYDYEILETYEGGLVLKGYEVKAIRKGKMSLAGSYVVLRGAGGKLPEVYLINALISPYQAANTPKDYDETRSRKILLHRSEISELIGKVKQKSLTLIPICVYNKRNKIKIEFALAKGKRERDKREAIKKREIDREIKNKLQIQNYKF</sequence>
<evidence type="ECO:0000256" key="2">
    <source>
        <dbReference type="ARBA" id="ARBA00022884"/>
    </source>
</evidence>